<name>A0A385IFV7_9CAUD</name>
<reference evidence="2" key="1">
    <citation type="submission" date="2018-08" db="EMBL/GenBank/DDBJ databases">
        <title>SRE bacteriophages.</title>
        <authorList>
            <person name="Carstens A.B."/>
            <person name="Djurhuus A.M."/>
            <person name="Kot W."/>
            <person name="Hansen L.H."/>
        </authorList>
    </citation>
    <scope>NUCLEOTIDE SEQUENCE [LARGE SCALE GENOMIC DNA]</scope>
</reference>
<organism evidence="1 2">
    <name type="scientific">Dickeya phage Luksen</name>
    <dbReference type="NCBI Taxonomy" id="2320192"/>
    <lineage>
        <taxon>Viruses</taxon>
        <taxon>Duplodnaviria</taxon>
        <taxon>Heunggongvirae</taxon>
        <taxon>Uroviricota</taxon>
        <taxon>Caudoviricetes</taxon>
        <taxon>Autographivirales</taxon>
        <taxon>Autotranscriptaviridae</taxon>
        <taxon>Studiervirinae</taxon>
        <taxon>Aarhusvirus</taxon>
        <taxon>Aarhusvirus luksen</taxon>
    </lineage>
</organism>
<dbReference type="GeneID" id="55003056"/>
<sequence>MSDKSLIKFLEMLDTNMAQQMLKDLNNEEKRTPQLYNAIGKLLERHKFQISKLQPDENILGGLADALTDYNKEYGADGLSEDEANGGERWVN</sequence>
<dbReference type="RefSeq" id="YP_009812024.1">
    <property type="nucleotide sequence ID" value="NC_048059.1"/>
</dbReference>
<dbReference type="Proteomes" id="UP000262020">
    <property type="component" value="Segment"/>
</dbReference>
<proteinExistence type="predicted"/>
<evidence type="ECO:0000313" key="1">
    <source>
        <dbReference type="EMBL" id="AXY81872.1"/>
    </source>
</evidence>
<protein>
    <submittedName>
        <fullName evidence="1">Terminase small subunit</fullName>
    </submittedName>
</protein>
<dbReference type="Pfam" id="PF11123">
    <property type="entry name" value="DNA_Packaging_2"/>
    <property type="match status" value="1"/>
</dbReference>
<keyword evidence="2" id="KW-1185">Reference proteome</keyword>
<dbReference type="InterPro" id="IPR024345">
    <property type="entry name" value="DNA_matur_Phage_T7-like"/>
</dbReference>
<dbReference type="EMBL" id="MH807815">
    <property type="protein sequence ID" value="AXY81872.1"/>
    <property type="molecule type" value="Genomic_DNA"/>
</dbReference>
<accession>A0A385IFV7</accession>
<evidence type="ECO:0000313" key="2">
    <source>
        <dbReference type="Proteomes" id="UP000262020"/>
    </source>
</evidence>
<dbReference type="KEGG" id="vg:55003056"/>